<dbReference type="InterPro" id="IPR037401">
    <property type="entry name" value="SnoaL-like"/>
</dbReference>
<evidence type="ECO:0000259" key="1">
    <source>
        <dbReference type="Pfam" id="PF12680"/>
    </source>
</evidence>
<dbReference type="InterPro" id="IPR032710">
    <property type="entry name" value="NTF2-like_dom_sf"/>
</dbReference>
<dbReference type="EMBL" id="JABWGN010000006">
    <property type="protein sequence ID" value="NUW33088.1"/>
    <property type="molecule type" value="Genomic_DNA"/>
</dbReference>
<gene>
    <name evidence="2" type="ORF">HTZ77_16845</name>
</gene>
<dbReference type="Pfam" id="PF12680">
    <property type="entry name" value="SnoaL_2"/>
    <property type="match status" value="1"/>
</dbReference>
<comment type="caution">
    <text evidence="2">The sequence shown here is derived from an EMBL/GenBank/DDBJ whole genome shotgun (WGS) entry which is preliminary data.</text>
</comment>
<dbReference type="SUPFAM" id="SSF54427">
    <property type="entry name" value="NTF2-like"/>
    <property type="match status" value="1"/>
</dbReference>
<proteinExistence type="predicted"/>
<accession>A0A7Y6I7E8</accession>
<dbReference type="Proteomes" id="UP000586042">
    <property type="component" value="Unassembled WGS sequence"/>
</dbReference>
<evidence type="ECO:0000313" key="3">
    <source>
        <dbReference type="Proteomes" id="UP000586042"/>
    </source>
</evidence>
<keyword evidence="3" id="KW-1185">Reference proteome</keyword>
<dbReference type="Gene3D" id="3.10.450.50">
    <property type="match status" value="1"/>
</dbReference>
<feature type="domain" description="SnoaL-like" evidence="1">
    <location>
        <begin position="2"/>
        <end position="87"/>
    </location>
</feature>
<organism evidence="2 3">
    <name type="scientific">Nonomuraea montanisoli</name>
    <dbReference type="NCBI Taxonomy" id="2741721"/>
    <lineage>
        <taxon>Bacteria</taxon>
        <taxon>Bacillati</taxon>
        <taxon>Actinomycetota</taxon>
        <taxon>Actinomycetes</taxon>
        <taxon>Streptosporangiales</taxon>
        <taxon>Streptosporangiaceae</taxon>
        <taxon>Nonomuraea</taxon>
    </lineage>
</organism>
<reference evidence="2 3" key="1">
    <citation type="submission" date="2020-06" db="EMBL/GenBank/DDBJ databases">
        <title>Nonomuraea sp. SMC257, a novel actinomycete isolated from soil.</title>
        <authorList>
            <person name="Chanama M."/>
        </authorList>
    </citation>
    <scope>NUCLEOTIDE SEQUENCE [LARGE SCALE GENOMIC DNA]</scope>
    <source>
        <strain evidence="2 3">SMC257</strain>
    </source>
</reference>
<sequence>MSGDVDQALGFLAEDVVCDAPAGRIEGLAAYRGFLEGFLPKLTGSSITKVLGDDTSAAVVYTTDTTFARDFRAMDYLTVGDGRITRVVTVFDRLPAAQARPRAEG</sequence>
<dbReference type="AlphaFoldDB" id="A0A7Y6I7E8"/>
<evidence type="ECO:0000313" key="2">
    <source>
        <dbReference type="EMBL" id="NUW33088.1"/>
    </source>
</evidence>
<protein>
    <submittedName>
        <fullName evidence="2">Nuclear transport factor 2 family protein</fullName>
    </submittedName>
</protein>
<name>A0A7Y6I7E8_9ACTN</name>